<reference evidence="8 9" key="1">
    <citation type="journal article" date="2015" name="BMC Genomics">
        <title>Comparative genomics of Fructobacillus spp. and Leuconostoc spp. reveals niche-specific evolution of Fructobacillus spp.</title>
        <authorList>
            <person name="Endo A."/>
            <person name="Tanizawa Y."/>
            <person name="Tanaka N."/>
            <person name="Maeno S."/>
            <person name="Kumar H."/>
            <person name="Shiwa Y."/>
            <person name="Okada S."/>
            <person name="Yoshikawa H."/>
            <person name="Dicks L."/>
            <person name="Nakagawa J."/>
            <person name="Arita M."/>
        </authorList>
    </citation>
    <scope>NUCLEOTIDE SEQUENCE [LARGE SCALE GENOMIC DNA]</scope>
    <source>
        <strain evidence="8 9">JCM 12225</strain>
    </source>
</reference>
<evidence type="ECO:0000256" key="6">
    <source>
        <dbReference type="PIRNR" id="PIRNR002854"/>
    </source>
</evidence>
<evidence type="ECO:0000313" key="8">
    <source>
        <dbReference type="EMBL" id="GAO99798.1"/>
    </source>
</evidence>
<sequence length="279" mass="30992">MSKKNWFITGFVIIIIAIIGFFSFGNHSSNTKKTVTIGIMSGNKNDDAIWKSIAETAKDKYGITLKFKEFSDYSQPNKALQNGDIDLNAFQHYAFLDAYNAKNGNKLIPIGETIIGPGRFYSDTYKNVKQFKDGDTIVIPNDPSNESRALYILQSAGLIGLKSGLTLATTKDINSNPKNLNVKEVSADQTARSLSSVQGAIVNGNYAQQAGLKYSDAIFVEPLNQNSHKWVNLIAARKSDKNNKIYKEVVKAYQTKKTEQLVAKYYGDAETTAWDKNFK</sequence>
<dbReference type="InterPro" id="IPR004872">
    <property type="entry name" value="Lipoprotein_NlpA"/>
</dbReference>
<keyword evidence="9" id="KW-1185">Reference proteome</keyword>
<dbReference type="GO" id="GO:0016020">
    <property type="term" value="C:membrane"/>
    <property type="evidence" value="ECO:0007669"/>
    <property type="project" value="UniProtKB-SubCell"/>
</dbReference>
<accession>A0A0K8MHX9</accession>
<evidence type="ECO:0000256" key="1">
    <source>
        <dbReference type="ARBA" id="ARBA00004635"/>
    </source>
</evidence>
<dbReference type="Proteomes" id="UP000253891">
    <property type="component" value="Unassembled WGS sequence"/>
</dbReference>
<evidence type="ECO:0000256" key="7">
    <source>
        <dbReference type="SAM" id="Phobius"/>
    </source>
</evidence>
<dbReference type="STRING" id="157463.GCA_001047075_00709"/>
<proteinExistence type="inferred from homology"/>
<evidence type="ECO:0000256" key="5">
    <source>
        <dbReference type="ARBA" id="ARBA00023288"/>
    </source>
</evidence>
<dbReference type="OrthoDB" id="9812878at2"/>
<comment type="subcellular location">
    <subcellularLocation>
        <location evidence="1">Membrane</location>
        <topology evidence="1">Lipid-anchor</topology>
    </subcellularLocation>
</comment>
<protein>
    <recommendedName>
        <fullName evidence="6">Lipoprotein</fullName>
    </recommendedName>
</protein>
<keyword evidence="7" id="KW-1133">Transmembrane helix</keyword>
<name>A0A0K8MHX9_9LACO</name>
<keyword evidence="5 6" id="KW-0449">Lipoprotein</keyword>
<dbReference type="AlphaFoldDB" id="A0A0K8MHX9"/>
<keyword evidence="3 7" id="KW-0472">Membrane</keyword>
<feature type="transmembrane region" description="Helical" evidence="7">
    <location>
        <begin position="6"/>
        <end position="24"/>
    </location>
</feature>
<dbReference type="RefSeq" id="WP_061993182.1">
    <property type="nucleotide sequence ID" value="NZ_DF968001.1"/>
</dbReference>
<gene>
    <name evidence="8" type="ORF">FFIC_240710</name>
</gene>
<evidence type="ECO:0000256" key="2">
    <source>
        <dbReference type="ARBA" id="ARBA00022729"/>
    </source>
</evidence>
<dbReference type="PANTHER" id="PTHR30429:SF1">
    <property type="entry name" value="D-METHIONINE-BINDING LIPOPROTEIN METQ-RELATED"/>
    <property type="match status" value="1"/>
</dbReference>
<evidence type="ECO:0000256" key="4">
    <source>
        <dbReference type="ARBA" id="ARBA00023139"/>
    </source>
</evidence>
<evidence type="ECO:0000256" key="3">
    <source>
        <dbReference type="ARBA" id="ARBA00023136"/>
    </source>
</evidence>
<dbReference type="PIRSF" id="PIRSF002854">
    <property type="entry name" value="MetQ"/>
    <property type="match status" value="1"/>
</dbReference>
<keyword evidence="2" id="KW-0732">Signal</keyword>
<keyword evidence="7" id="KW-0812">Transmembrane</keyword>
<dbReference type="SUPFAM" id="SSF53850">
    <property type="entry name" value="Periplasmic binding protein-like II"/>
    <property type="match status" value="1"/>
</dbReference>
<evidence type="ECO:0000313" key="9">
    <source>
        <dbReference type="Proteomes" id="UP000253891"/>
    </source>
</evidence>
<dbReference type="PANTHER" id="PTHR30429">
    <property type="entry name" value="D-METHIONINE-BINDING LIPOPROTEIN METQ"/>
    <property type="match status" value="1"/>
</dbReference>
<dbReference type="Gene3D" id="3.40.190.10">
    <property type="entry name" value="Periplasmic binding protein-like II"/>
    <property type="match status" value="2"/>
</dbReference>
<comment type="similarity">
    <text evidence="6">Belongs to the nlpA lipoprotein family.</text>
</comment>
<dbReference type="EMBL" id="DF968001">
    <property type="protein sequence ID" value="GAO99798.1"/>
    <property type="molecule type" value="Genomic_DNA"/>
</dbReference>
<dbReference type="Pfam" id="PF03180">
    <property type="entry name" value="Lipoprotein_9"/>
    <property type="match status" value="1"/>
</dbReference>
<organism evidence="8 9">
    <name type="scientific">Fructobacillus ficulneus</name>
    <dbReference type="NCBI Taxonomy" id="157463"/>
    <lineage>
        <taxon>Bacteria</taxon>
        <taxon>Bacillati</taxon>
        <taxon>Bacillota</taxon>
        <taxon>Bacilli</taxon>
        <taxon>Lactobacillales</taxon>
        <taxon>Lactobacillaceae</taxon>
        <taxon>Fructobacillus</taxon>
    </lineage>
</organism>
<keyword evidence="4" id="KW-0564">Palmitate</keyword>